<protein>
    <submittedName>
        <fullName evidence="2">Uncharacterized protein</fullName>
    </submittedName>
</protein>
<keyword evidence="1" id="KW-1185">Reference proteome</keyword>
<dbReference type="AlphaFoldDB" id="A0A915IZD1"/>
<dbReference type="WBParaSite" id="nRc.2.0.1.t19063-RA">
    <property type="protein sequence ID" value="nRc.2.0.1.t19063-RA"/>
    <property type="gene ID" value="nRc.2.0.1.g19063"/>
</dbReference>
<sequence>MQHCYLPTSPRAVGCRRRWRLGSVTSESGMQMTTTLVVDVAGRRASGVVKCKRVLQATLQSAFASVAGWLAGAVPDAKQHTHLDAVRAARFGALKTGYEREPYYMKFNVSNILG</sequence>
<reference evidence="2" key="1">
    <citation type="submission" date="2022-11" db="UniProtKB">
        <authorList>
            <consortium name="WormBaseParasite"/>
        </authorList>
    </citation>
    <scope>IDENTIFICATION</scope>
</reference>
<proteinExistence type="predicted"/>
<organism evidence="1 2">
    <name type="scientific">Romanomermis culicivorax</name>
    <name type="common">Nematode worm</name>
    <dbReference type="NCBI Taxonomy" id="13658"/>
    <lineage>
        <taxon>Eukaryota</taxon>
        <taxon>Metazoa</taxon>
        <taxon>Ecdysozoa</taxon>
        <taxon>Nematoda</taxon>
        <taxon>Enoplea</taxon>
        <taxon>Dorylaimia</taxon>
        <taxon>Mermithida</taxon>
        <taxon>Mermithoidea</taxon>
        <taxon>Mermithidae</taxon>
        <taxon>Romanomermis</taxon>
    </lineage>
</organism>
<dbReference type="Proteomes" id="UP000887565">
    <property type="component" value="Unplaced"/>
</dbReference>
<name>A0A915IZD1_ROMCU</name>
<evidence type="ECO:0000313" key="1">
    <source>
        <dbReference type="Proteomes" id="UP000887565"/>
    </source>
</evidence>
<evidence type="ECO:0000313" key="2">
    <source>
        <dbReference type="WBParaSite" id="nRc.2.0.1.t19063-RA"/>
    </source>
</evidence>
<accession>A0A915IZD1</accession>